<feature type="region of interest" description="Disordered" evidence="2">
    <location>
        <begin position="21"/>
        <end position="40"/>
    </location>
</feature>
<dbReference type="InterPro" id="IPR021935">
    <property type="entry name" value="SGSM1/2_RBD"/>
</dbReference>
<dbReference type="FunCoup" id="A0A165FVX6">
    <property type="interactions" value="265"/>
</dbReference>
<dbReference type="OrthoDB" id="10264062at2759"/>
<feature type="region of interest" description="Disordered" evidence="2">
    <location>
        <begin position="184"/>
        <end position="215"/>
    </location>
</feature>
<keyword evidence="5" id="KW-1185">Reference proteome</keyword>
<proteinExistence type="predicted"/>
<dbReference type="Gene3D" id="1.10.8.270">
    <property type="entry name" value="putative rabgap domain of human tbc1 domain family member 14 like domains"/>
    <property type="match status" value="1"/>
</dbReference>
<keyword evidence="1" id="KW-0343">GTPase activation</keyword>
<evidence type="ECO:0000259" key="3">
    <source>
        <dbReference type="PROSITE" id="PS50086"/>
    </source>
</evidence>
<gene>
    <name evidence="4" type="ORF">LAESUDRAFT_722443</name>
</gene>
<accession>A0A165FVX6</accession>
<dbReference type="PANTHER" id="PTHR22957">
    <property type="entry name" value="TBC1 DOMAIN FAMILY MEMBER GTPASE-ACTIVATING PROTEIN"/>
    <property type="match status" value="1"/>
</dbReference>
<dbReference type="GO" id="GO:0005096">
    <property type="term" value="F:GTPase activator activity"/>
    <property type="evidence" value="ECO:0007669"/>
    <property type="project" value="UniProtKB-KW"/>
</dbReference>
<dbReference type="InterPro" id="IPR000195">
    <property type="entry name" value="Rab-GAP-TBC_dom"/>
</dbReference>
<dbReference type="EMBL" id="KV427611">
    <property type="protein sequence ID" value="KZT09480.1"/>
    <property type="molecule type" value="Genomic_DNA"/>
</dbReference>
<evidence type="ECO:0000313" key="4">
    <source>
        <dbReference type="EMBL" id="KZT09480.1"/>
    </source>
</evidence>
<dbReference type="RefSeq" id="XP_040767220.1">
    <property type="nucleotide sequence ID" value="XM_040908211.1"/>
</dbReference>
<dbReference type="STRING" id="1314785.A0A165FVX6"/>
<dbReference type="PROSITE" id="PS50086">
    <property type="entry name" value="TBC_RABGAP"/>
    <property type="match status" value="1"/>
</dbReference>
<organism evidence="4 5">
    <name type="scientific">Laetiporus sulphureus 93-53</name>
    <dbReference type="NCBI Taxonomy" id="1314785"/>
    <lineage>
        <taxon>Eukaryota</taxon>
        <taxon>Fungi</taxon>
        <taxon>Dikarya</taxon>
        <taxon>Basidiomycota</taxon>
        <taxon>Agaricomycotina</taxon>
        <taxon>Agaricomycetes</taxon>
        <taxon>Polyporales</taxon>
        <taxon>Laetiporus</taxon>
    </lineage>
</organism>
<name>A0A165FVX6_9APHY</name>
<dbReference type="Gene3D" id="1.10.472.80">
    <property type="entry name" value="Ypt/Rab-GAP domain of gyp1p, domain 3"/>
    <property type="match status" value="1"/>
</dbReference>
<feature type="domain" description="Rab-GAP TBC" evidence="3">
    <location>
        <begin position="483"/>
        <end position="728"/>
    </location>
</feature>
<dbReference type="GeneID" id="63825240"/>
<sequence>MGSSPQSLPFDGSLSTVSVESMVEIKHDSPDSEDARRSPLLNSQDESKYRLIYSKSKVYVNPTAYARDNIPGFVVLVKRESINPSYLLAWIPETLLDEKGQSEWDKFTKVEECSAVDDEDDEDAVLIELPVQRPESYAFSVPLTSIYSLIVQPPSLSQWYGSIAINLISGSTLPTLYFHDDESRSFTTSSRSPTDARPPASYPPPPSDAAPPNKGSVSWGGEDLLARLRFYAYIMRSSLQSTLYLVDPSREDIETHSTQLFSDTAVDDILAQSSYANSYSPIPAHRRPRPLSSPSNPYSTRASVLHRSLPSTYSSNAAPSQARMALLQSFSHITRHATHAAQQILSHPLAKPIVPHLPDPVKSLVNANGEWEWGSWVEKGGVGEFESARVYLARWARIVAEEGERARIREAQALPSSELAEETSSLGVFELLQSTSNLPTPKSSRDPKHPVDEKAWKSWFASDGRPTVRNEEMRREIFRRGISSSGALRKRVWPLLLGIHKWDSTDAERAQEWEKKRQQYRSVKDEWCGVPEIFDRPDVVEERHRIDVDCRRTDRSHPLFANIPSSTPSGLNGEDEKTMMHMRYSTISPQLCDIGAQAPTNEHIERLATILLTYNFYEKDLGYVQGMSDLCAPIYVIMEGDEELTFWCFVQVMNCMKQNFLRDQSGMRKQLSTLQQLIRVMDPELYRHLEKTDSLNLFFCFRWILIHFKREFPFEDVLRLWEVLWTDYYSNDFVLFVALAILESHRDVILRYLVEFDEILKYCNELSMTIELDSTLAQAEVLFLSFAQMVADMDRRAAEASKTTSGSVRRRKNARDLSTEAAEAKAISTRPTLSEDLRSLLIAGR</sequence>
<dbReference type="Proteomes" id="UP000076871">
    <property type="component" value="Unassembled WGS sequence"/>
</dbReference>
<dbReference type="SUPFAM" id="SSF47923">
    <property type="entry name" value="Ypt/Rab-GAP domain of gyp1p"/>
    <property type="match status" value="2"/>
</dbReference>
<dbReference type="Pfam" id="PF12068">
    <property type="entry name" value="PH_RBD"/>
    <property type="match status" value="1"/>
</dbReference>
<dbReference type="InterPro" id="IPR035969">
    <property type="entry name" value="Rab-GAP_TBC_sf"/>
</dbReference>
<evidence type="ECO:0000256" key="1">
    <source>
        <dbReference type="ARBA" id="ARBA00022468"/>
    </source>
</evidence>
<dbReference type="PANTHER" id="PTHR22957:SF502">
    <property type="entry name" value="SMALL G PROTEIN SIGNALING MODULATOR 2-RELATED"/>
    <property type="match status" value="1"/>
</dbReference>
<feature type="region of interest" description="Disordered" evidence="2">
    <location>
        <begin position="280"/>
        <end position="301"/>
    </location>
</feature>
<evidence type="ECO:0000256" key="2">
    <source>
        <dbReference type="SAM" id="MobiDB-lite"/>
    </source>
</evidence>
<feature type="compositionally biased region" description="Pro residues" evidence="2">
    <location>
        <begin position="200"/>
        <end position="209"/>
    </location>
</feature>
<feature type="compositionally biased region" description="Low complexity" evidence="2">
    <location>
        <begin position="185"/>
        <end position="199"/>
    </location>
</feature>
<protein>
    <submittedName>
        <fullName evidence="4">RabGAP/TBC</fullName>
    </submittedName>
</protein>
<dbReference type="GO" id="GO:0005737">
    <property type="term" value="C:cytoplasm"/>
    <property type="evidence" value="ECO:0007669"/>
    <property type="project" value="UniProtKB-ARBA"/>
</dbReference>
<evidence type="ECO:0000313" key="5">
    <source>
        <dbReference type="Proteomes" id="UP000076871"/>
    </source>
</evidence>
<dbReference type="FunFam" id="1.10.472.80:FF:000077">
    <property type="entry name" value="TBC1 domain family member"/>
    <property type="match status" value="1"/>
</dbReference>
<dbReference type="Pfam" id="PF00566">
    <property type="entry name" value="RabGAP-TBC"/>
    <property type="match status" value="1"/>
</dbReference>
<dbReference type="SMART" id="SM00164">
    <property type="entry name" value="TBC"/>
    <property type="match status" value="1"/>
</dbReference>
<dbReference type="InParanoid" id="A0A165FVX6"/>
<feature type="compositionally biased region" description="Basic and acidic residues" evidence="2">
    <location>
        <begin position="23"/>
        <end position="37"/>
    </location>
</feature>
<dbReference type="AlphaFoldDB" id="A0A165FVX6"/>
<reference evidence="4 5" key="1">
    <citation type="journal article" date="2016" name="Mol. Biol. Evol.">
        <title>Comparative Genomics of Early-Diverging Mushroom-Forming Fungi Provides Insights into the Origins of Lignocellulose Decay Capabilities.</title>
        <authorList>
            <person name="Nagy L.G."/>
            <person name="Riley R."/>
            <person name="Tritt A."/>
            <person name="Adam C."/>
            <person name="Daum C."/>
            <person name="Floudas D."/>
            <person name="Sun H."/>
            <person name="Yadav J.S."/>
            <person name="Pangilinan J."/>
            <person name="Larsson K.H."/>
            <person name="Matsuura K."/>
            <person name="Barry K."/>
            <person name="Labutti K."/>
            <person name="Kuo R."/>
            <person name="Ohm R.A."/>
            <person name="Bhattacharya S.S."/>
            <person name="Shirouzu T."/>
            <person name="Yoshinaga Y."/>
            <person name="Martin F.M."/>
            <person name="Grigoriev I.V."/>
            <person name="Hibbett D.S."/>
        </authorList>
    </citation>
    <scope>NUCLEOTIDE SEQUENCE [LARGE SCALE GENOMIC DNA]</scope>
    <source>
        <strain evidence="4 5">93-53</strain>
    </source>
</reference>